<dbReference type="VEuPathDB" id="VectorBase:AMIN014645"/>
<feature type="compositionally biased region" description="Low complexity" evidence="1">
    <location>
        <begin position="1"/>
        <end position="19"/>
    </location>
</feature>
<name>A0A182WPQ2_9DIPT</name>
<dbReference type="Proteomes" id="UP000075920">
    <property type="component" value="Unassembled WGS sequence"/>
</dbReference>
<reference evidence="3" key="1">
    <citation type="submission" date="2013-03" db="EMBL/GenBank/DDBJ databases">
        <title>The Genome Sequence of Anopheles minimus MINIMUS1.</title>
        <authorList>
            <consortium name="The Broad Institute Genomics Platform"/>
            <person name="Neafsey D.E."/>
            <person name="Walton C."/>
            <person name="Walker B."/>
            <person name="Young S.K."/>
            <person name="Zeng Q."/>
            <person name="Gargeya S."/>
            <person name="Fitzgerald M."/>
            <person name="Haas B."/>
            <person name="Abouelleil A."/>
            <person name="Allen A.W."/>
            <person name="Alvarado L."/>
            <person name="Arachchi H.M."/>
            <person name="Berlin A.M."/>
            <person name="Chapman S.B."/>
            <person name="Gainer-Dewar J."/>
            <person name="Goldberg J."/>
            <person name="Griggs A."/>
            <person name="Gujja S."/>
            <person name="Hansen M."/>
            <person name="Howarth C."/>
            <person name="Imamovic A."/>
            <person name="Ireland A."/>
            <person name="Larimer J."/>
            <person name="McCowan C."/>
            <person name="Murphy C."/>
            <person name="Pearson M."/>
            <person name="Poon T.W."/>
            <person name="Priest M."/>
            <person name="Roberts A."/>
            <person name="Saif S."/>
            <person name="Shea T."/>
            <person name="Sisk P."/>
            <person name="Sykes S."/>
            <person name="Wortman J."/>
            <person name="Nusbaum C."/>
            <person name="Birren B."/>
        </authorList>
    </citation>
    <scope>NUCLEOTIDE SEQUENCE [LARGE SCALE GENOMIC DNA]</scope>
    <source>
        <strain evidence="3">MINIMUS1</strain>
    </source>
</reference>
<organism evidence="2 3">
    <name type="scientific">Anopheles minimus</name>
    <dbReference type="NCBI Taxonomy" id="112268"/>
    <lineage>
        <taxon>Eukaryota</taxon>
        <taxon>Metazoa</taxon>
        <taxon>Ecdysozoa</taxon>
        <taxon>Arthropoda</taxon>
        <taxon>Hexapoda</taxon>
        <taxon>Insecta</taxon>
        <taxon>Pterygota</taxon>
        <taxon>Neoptera</taxon>
        <taxon>Endopterygota</taxon>
        <taxon>Diptera</taxon>
        <taxon>Nematocera</taxon>
        <taxon>Culicoidea</taxon>
        <taxon>Culicidae</taxon>
        <taxon>Anophelinae</taxon>
        <taxon>Anopheles</taxon>
    </lineage>
</organism>
<proteinExistence type="predicted"/>
<dbReference type="EnsemblMetazoa" id="AMIN014645-RA">
    <property type="protein sequence ID" value="AMIN014645-PA"/>
    <property type="gene ID" value="AMIN014645"/>
</dbReference>
<protein>
    <submittedName>
        <fullName evidence="2">Uncharacterized protein</fullName>
    </submittedName>
</protein>
<reference evidence="2" key="2">
    <citation type="submission" date="2020-05" db="UniProtKB">
        <authorList>
            <consortium name="EnsemblMetazoa"/>
        </authorList>
    </citation>
    <scope>IDENTIFICATION</scope>
    <source>
        <strain evidence="2">MINIMUS1</strain>
    </source>
</reference>
<evidence type="ECO:0000256" key="1">
    <source>
        <dbReference type="SAM" id="MobiDB-lite"/>
    </source>
</evidence>
<dbReference type="AlphaFoldDB" id="A0A182WPQ2"/>
<evidence type="ECO:0000313" key="3">
    <source>
        <dbReference type="Proteomes" id="UP000075920"/>
    </source>
</evidence>
<evidence type="ECO:0000313" key="2">
    <source>
        <dbReference type="EnsemblMetazoa" id="AMIN014645-PA"/>
    </source>
</evidence>
<sequence length="103" mass="10715">MLKSTISMSDSSSSCSPASVIPATEKSVATGSHSSEKIISAGEQQPSTGAIGKVVPLPVSTDDGHANPNSIELFRMKLEELSVEMPEKLKKLVANIPSSSFAV</sequence>
<accession>A0A182WPQ2</accession>
<keyword evidence="3" id="KW-1185">Reference proteome</keyword>
<feature type="region of interest" description="Disordered" evidence="1">
    <location>
        <begin position="1"/>
        <end position="35"/>
    </location>
</feature>